<feature type="compositionally biased region" description="Low complexity" evidence="1">
    <location>
        <begin position="140"/>
        <end position="154"/>
    </location>
</feature>
<evidence type="ECO:0000313" key="4">
    <source>
        <dbReference type="Proteomes" id="UP001595847"/>
    </source>
</evidence>
<feature type="region of interest" description="Disordered" evidence="1">
    <location>
        <begin position="126"/>
        <end position="169"/>
    </location>
</feature>
<feature type="compositionally biased region" description="Basic and acidic residues" evidence="1">
    <location>
        <begin position="155"/>
        <end position="169"/>
    </location>
</feature>
<keyword evidence="4" id="KW-1185">Reference proteome</keyword>
<dbReference type="SMART" id="SM01012">
    <property type="entry name" value="ANTAR"/>
    <property type="match status" value="1"/>
</dbReference>
<proteinExistence type="predicted"/>
<evidence type="ECO:0000313" key="3">
    <source>
        <dbReference type="EMBL" id="MFC3997214.1"/>
    </source>
</evidence>
<feature type="region of interest" description="Disordered" evidence="1">
    <location>
        <begin position="51"/>
        <end position="70"/>
    </location>
</feature>
<dbReference type="PROSITE" id="PS50921">
    <property type="entry name" value="ANTAR"/>
    <property type="match status" value="1"/>
</dbReference>
<sequence>MTAHRTVRGEGTATYGLIRRTPEGWRVQDGEELPDLLNAMVLADLLAAEERQSDRPAAAPPRAAEQDSEVERLRVTVAQLEHALHTRVVVEQAIGVLVERHRLTPRKAFERLRSAARSRGRKVADMARDVVTSSTNPLTALPGELAGEGTAAEAEPARRGRRADQRATS</sequence>
<dbReference type="InterPro" id="IPR005561">
    <property type="entry name" value="ANTAR"/>
</dbReference>
<dbReference type="SUPFAM" id="SSF52172">
    <property type="entry name" value="CheY-like"/>
    <property type="match status" value="1"/>
</dbReference>
<feature type="domain" description="ANTAR" evidence="2">
    <location>
        <begin position="70"/>
        <end position="131"/>
    </location>
</feature>
<reference evidence="4" key="1">
    <citation type="journal article" date="2019" name="Int. J. Syst. Evol. Microbiol.">
        <title>The Global Catalogue of Microorganisms (GCM) 10K type strain sequencing project: providing services to taxonomists for standard genome sequencing and annotation.</title>
        <authorList>
            <consortium name="The Broad Institute Genomics Platform"/>
            <consortium name="The Broad Institute Genome Sequencing Center for Infectious Disease"/>
            <person name="Wu L."/>
            <person name="Ma J."/>
        </authorList>
    </citation>
    <scope>NUCLEOTIDE SEQUENCE [LARGE SCALE GENOMIC DNA]</scope>
    <source>
        <strain evidence="4">TBRC 1826</strain>
    </source>
</reference>
<dbReference type="InterPro" id="IPR036388">
    <property type="entry name" value="WH-like_DNA-bd_sf"/>
</dbReference>
<protein>
    <submittedName>
        <fullName evidence="3">ANTAR domain-containing protein</fullName>
    </submittedName>
</protein>
<name>A0ABV8FPA6_9ACTN</name>
<evidence type="ECO:0000259" key="2">
    <source>
        <dbReference type="PROSITE" id="PS50921"/>
    </source>
</evidence>
<evidence type="ECO:0000256" key="1">
    <source>
        <dbReference type="SAM" id="MobiDB-lite"/>
    </source>
</evidence>
<organism evidence="3 4">
    <name type="scientific">Nocardiopsis sediminis</name>
    <dbReference type="NCBI Taxonomy" id="1778267"/>
    <lineage>
        <taxon>Bacteria</taxon>
        <taxon>Bacillati</taxon>
        <taxon>Actinomycetota</taxon>
        <taxon>Actinomycetes</taxon>
        <taxon>Streptosporangiales</taxon>
        <taxon>Nocardiopsidaceae</taxon>
        <taxon>Nocardiopsis</taxon>
    </lineage>
</organism>
<dbReference type="Pfam" id="PF03861">
    <property type="entry name" value="ANTAR"/>
    <property type="match status" value="1"/>
</dbReference>
<dbReference type="Gene3D" id="1.10.10.10">
    <property type="entry name" value="Winged helix-like DNA-binding domain superfamily/Winged helix DNA-binding domain"/>
    <property type="match status" value="1"/>
</dbReference>
<accession>A0ABV8FPA6</accession>
<dbReference type="RefSeq" id="WP_378533963.1">
    <property type="nucleotide sequence ID" value="NZ_JBHSBH010000009.1"/>
</dbReference>
<comment type="caution">
    <text evidence="3">The sequence shown here is derived from an EMBL/GenBank/DDBJ whole genome shotgun (WGS) entry which is preliminary data.</text>
</comment>
<dbReference type="InterPro" id="IPR011006">
    <property type="entry name" value="CheY-like_superfamily"/>
</dbReference>
<dbReference type="EMBL" id="JBHSBH010000009">
    <property type="protein sequence ID" value="MFC3997214.1"/>
    <property type="molecule type" value="Genomic_DNA"/>
</dbReference>
<gene>
    <name evidence="3" type="ORF">ACFOVU_14870</name>
</gene>
<dbReference type="Proteomes" id="UP001595847">
    <property type="component" value="Unassembled WGS sequence"/>
</dbReference>